<evidence type="ECO:0000259" key="2">
    <source>
        <dbReference type="PROSITE" id="PS51898"/>
    </source>
</evidence>
<evidence type="ECO:0000256" key="1">
    <source>
        <dbReference type="ARBA" id="ARBA00023172"/>
    </source>
</evidence>
<dbReference type="Gene3D" id="1.10.443.10">
    <property type="entry name" value="Intergrase catalytic core"/>
    <property type="match status" value="1"/>
</dbReference>
<protein>
    <submittedName>
        <fullName evidence="3">Tyrosine-type recombinase/integrase</fullName>
    </submittedName>
</protein>
<feature type="domain" description="Tyr recombinase" evidence="2">
    <location>
        <begin position="146"/>
        <end position="337"/>
    </location>
</feature>
<dbReference type="GO" id="GO:0006310">
    <property type="term" value="P:DNA recombination"/>
    <property type="evidence" value="ECO:0007669"/>
    <property type="project" value="UniProtKB-KW"/>
</dbReference>
<reference evidence="3" key="1">
    <citation type="submission" date="2020-12" db="EMBL/GenBank/DDBJ databases">
        <title>Pontibaca salina gen. nov., sp. nov., isolated from marine sediment.</title>
        <authorList>
            <person name="Bo J."/>
            <person name="Wang S."/>
            <person name="Song X."/>
            <person name="Du Z."/>
        </authorList>
    </citation>
    <scope>NUCLEOTIDE SEQUENCE</scope>
    <source>
        <strain evidence="3">S1109L</strain>
    </source>
</reference>
<accession>A0A934HTC2</accession>
<dbReference type="Pfam" id="PF00589">
    <property type="entry name" value="Phage_integrase"/>
    <property type="match status" value="1"/>
</dbReference>
<proteinExistence type="predicted"/>
<gene>
    <name evidence="3" type="ORF">JAO82_10790</name>
</gene>
<dbReference type="InterPro" id="IPR002104">
    <property type="entry name" value="Integrase_catalytic"/>
</dbReference>
<dbReference type="RefSeq" id="WP_198686387.1">
    <property type="nucleotide sequence ID" value="NZ_JAEIJD010000008.1"/>
</dbReference>
<dbReference type="SUPFAM" id="SSF56349">
    <property type="entry name" value="DNA breaking-rejoining enzymes"/>
    <property type="match status" value="1"/>
</dbReference>
<evidence type="ECO:0000313" key="4">
    <source>
        <dbReference type="Proteomes" id="UP000613255"/>
    </source>
</evidence>
<comment type="caution">
    <text evidence="3">The sequence shown here is derived from an EMBL/GenBank/DDBJ whole genome shotgun (WGS) entry which is preliminary data.</text>
</comment>
<name>A0A934HTC2_9RHOB</name>
<dbReference type="PROSITE" id="PS51898">
    <property type="entry name" value="TYR_RECOMBINASE"/>
    <property type="match status" value="1"/>
</dbReference>
<dbReference type="InterPro" id="IPR013762">
    <property type="entry name" value="Integrase-like_cat_sf"/>
</dbReference>
<dbReference type="GO" id="GO:0015074">
    <property type="term" value="P:DNA integration"/>
    <property type="evidence" value="ECO:0007669"/>
    <property type="project" value="InterPro"/>
</dbReference>
<dbReference type="EMBL" id="JAEIJD010000008">
    <property type="protein sequence ID" value="MBI6630365.1"/>
    <property type="molecule type" value="Genomic_DNA"/>
</dbReference>
<evidence type="ECO:0000313" key="3">
    <source>
        <dbReference type="EMBL" id="MBI6630365.1"/>
    </source>
</evidence>
<organism evidence="3 4">
    <name type="scientific">Pontibaca salina</name>
    <dbReference type="NCBI Taxonomy" id="2795731"/>
    <lineage>
        <taxon>Bacteria</taxon>
        <taxon>Pseudomonadati</taxon>
        <taxon>Pseudomonadota</taxon>
        <taxon>Alphaproteobacteria</taxon>
        <taxon>Rhodobacterales</taxon>
        <taxon>Roseobacteraceae</taxon>
        <taxon>Pontibaca</taxon>
    </lineage>
</organism>
<dbReference type="InterPro" id="IPR011010">
    <property type="entry name" value="DNA_brk_join_enz"/>
</dbReference>
<dbReference type="Proteomes" id="UP000613255">
    <property type="component" value="Unassembled WGS sequence"/>
</dbReference>
<sequence length="347" mass="38628">MSLVLPRTDWPRTDRTMWERLIREAGPLDDRGGLAHLRQSSRDILETHYGRWLKWLSLVDPEALSLPPAERATLPRLQSWLEALAHTKPMSRLMFVDGVLRVLRAAAPDRDWALQLRLRAGLKRDAGRGDRARKSGRVLSSAVLLEVGLALAKSDATAVSNRLKQMLAQRDGCMIALLAVLPMRCRAFCGMRLGQSIQVSAGDINIALSEDMTKTGVPWETSVPPQVAPVLRHYIENVRPALLARGNMAHDFLWVGKKGEILDQNHVGSRIGDVTLRLTGVRIPPHLFRDAAATTLARLSPQSARLIPPVLAHSGFQTAERHYIQAQTIEAGRDYAALISQMKKEKR</sequence>
<dbReference type="GO" id="GO:0003677">
    <property type="term" value="F:DNA binding"/>
    <property type="evidence" value="ECO:0007669"/>
    <property type="project" value="InterPro"/>
</dbReference>
<dbReference type="AlphaFoldDB" id="A0A934HTC2"/>
<keyword evidence="4" id="KW-1185">Reference proteome</keyword>
<keyword evidence="1" id="KW-0233">DNA recombination</keyword>